<comment type="subcellular location">
    <subcellularLocation>
        <location evidence="2">Cytoplasm</location>
    </subcellularLocation>
    <subcellularLocation>
        <location evidence="1">Nucleus</location>
    </subcellularLocation>
</comment>
<evidence type="ECO:0000256" key="4">
    <source>
        <dbReference type="ARBA" id="ARBA00022490"/>
    </source>
</evidence>
<sequence length="169" mass="18710">MKPNLLRLESTHKSELDLKYKYYSSNTLLLPLPLLPNADNSGQTHNPLKGPSTHLTEGSCPCPCRASPPPPARRVPEINQPDGGWPELLPFLFQCVTSENHRLQESALLIFAQSSQYIGETLVPHLTMLHSVFLPCLGSSANSDVRIALLRAAINFIQCLPIAADRDRF</sequence>
<keyword evidence="6" id="KW-0653">Protein transport</keyword>
<dbReference type="InterPro" id="IPR016024">
    <property type="entry name" value="ARM-type_fold"/>
</dbReference>
<comment type="caution">
    <text evidence="9">The sequence shown here is derived from an EMBL/GenBank/DDBJ whole genome shotgun (WGS) entry which is preliminary data.</text>
</comment>
<evidence type="ECO:0000256" key="2">
    <source>
        <dbReference type="ARBA" id="ARBA00004496"/>
    </source>
</evidence>
<proteinExistence type="predicted"/>
<gene>
    <name evidence="9" type="ORF">L1049_027333</name>
</gene>
<feature type="domain" description="IPO4/5-like TPR repeats" evidence="8">
    <location>
        <begin position="83"/>
        <end position="158"/>
    </location>
</feature>
<keyword evidence="10" id="KW-1185">Reference proteome</keyword>
<dbReference type="PANTHER" id="PTHR10527">
    <property type="entry name" value="IMPORTIN BETA"/>
    <property type="match status" value="1"/>
</dbReference>
<dbReference type="GO" id="GO:0005737">
    <property type="term" value="C:cytoplasm"/>
    <property type="evidence" value="ECO:0007669"/>
    <property type="project" value="UniProtKB-SubCell"/>
</dbReference>
<accession>A0AAP0R2F0</accession>
<organism evidence="9 10">
    <name type="scientific">Liquidambar formosana</name>
    <name type="common">Formosan gum</name>
    <dbReference type="NCBI Taxonomy" id="63359"/>
    <lineage>
        <taxon>Eukaryota</taxon>
        <taxon>Viridiplantae</taxon>
        <taxon>Streptophyta</taxon>
        <taxon>Embryophyta</taxon>
        <taxon>Tracheophyta</taxon>
        <taxon>Spermatophyta</taxon>
        <taxon>Magnoliopsida</taxon>
        <taxon>eudicotyledons</taxon>
        <taxon>Gunneridae</taxon>
        <taxon>Pentapetalae</taxon>
        <taxon>Saxifragales</taxon>
        <taxon>Altingiaceae</taxon>
        <taxon>Liquidambar</taxon>
    </lineage>
</organism>
<dbReference type="InterPro" id="IPR040122">
    <property type="entry name" value="Importin_beta"/>
</dbReference>
<keyword evidence="3" id="KW-0813">Transport</keyword>
<protein>
    <recommendedName>
        <fullName evidence="8">IPO4/5-like TPR repeats domain-containing protein</fullName>
    </recommendedName>
</protein>
<evidence type="ECO:0000256" key="3">
    <source>
        <dbReference type="ARBA" id="ARBA00022448"/>
    </source>
</evidence>
<name>A0AAP0R2F0_LIQFO</name>
<dbReference type="EMBL" id="JBBPBK010000223">
    <property type="protein sequence ID" value="KAK9266130.1"/>
    <property type="molecule type" value="Genomic_DNA"/>
</dbReference>
<keyword evidence="5" id="KW-0677">Repeat</keyword>
<evidence type="ECO:0000256" key="5">
    <source>
        <dbReference type="ARBA" id="ARBA00022737"/>
    </source>
</evidence>
<evidence type="ECO:0000256" key="7">
    <source>
        <dbReference type="ARBA" id="ARBA00023242"/>
    </source>
</evidence>
<dbReference type="GO" id="GO:0006606">
    <property type="term" value="P:protein import into nucleus"/>
    <property type="evidence" value="ECO:0007669"/>
    <property type="project" value="InterPro"/>
</dbReference>
<dbReference type="InterPro" id="IPR011989">
    <property type="entry name" value="ARM-like"/>
</dbReference>
<reference evidence="9 10" key="1">
    <citation type="journal article" date="2024" name="Plant J.">
        <title>Genome sequences and population genomics reveal climatic adaptation and genomic divergence between two closely related sweetgum species.</title>
        <authorList>
            <person name="Xu W.Q."/>
            <person name="Ren C.Q."/>
            <person name="Zhang X.Y."/>
            <person name="Comes H.P."/>
            <person name="Liu X.H."/>
            <person name="Li Y.G."/>
            <person name="Kettle C.J."/>
            <person name="Jalonen R."/>
            <person name="Gaisberger H."/>
            <person name="Ma Y.Z."/>
            <person name="Qiu Y.X."/>
        </authorList>
    </citation>
    <scope>NUCLEOTIDE SEQUENCE [LARGE SCALE GENOMIC DNA]</scope>
    <source>
        <strain evidence="9">Hangzhou</strain>
    </source>
</reference>
<evidence type="ECO:0000313" key="10">
    <source>
        <dbReference type="Proteomes" id="UP001415857"/>
    </source>
</evidence>
<dbReference type="Proteomes" id="UP001415857">
    <property type="component" value="Unassembled WGS sequence"/>
</dbReference>
<dbReference type="SUPFAM" id="SSF48371">
    <property type="entry name" value="ARM repeat"/>
    <property type="match status" value="1"/>
</dbReference>
<keyword evidence="4" id="KW-0963">Cytoplasm</keyword>
<keyword evidence="7" id="KW-0539">Nucleus</keyword>
<dbReference type="AlphaFoldDB" id="A0AAP0R2F0"/>
<evidence type="ECO:0000256" key="6">
    <source>
        <dbReference type="ARBA" id="ARBA00022927"/>
    </source>
</evidence>
<evidence type="ECO:0000256" key="1">
    <source>
        <dbReference type="ARBA" id="ARBA00004123"/>
    </source>
</evidence>
<dbReference type="InterPro" id="IPR057672">
    <property type="entry name" value="TPR_IPO4/5"/>
</dbReference>
<dbReference type="Pfam" id="PF25780">
    <property type="entry name" value="TPR_IPO5"/>
    <property type="match status" value="1"/>
</dbReference>
<evidence type="ECO:0000259" key="8">
    <source>
        <dbReference type="Pfam" id="PF25780"/>
    </source>
</evidence>
<evidence type="ECO:0000313" key="9">
    <source>
        <dbReference type="EMBL" id="KAK9266130.1"/>
    </source>
</evidence>
<dbReference type="Gene3D" id="1.25.10.10">
    <property type="entry name" value="Leucine-rich Repeat Variant"/>
    <property type="match status" value="1"/>
</dbReference>